<evidence type="ECO:0000313" key="2">
    <source>
        <dbReference type="EMBL" id="KAF7416620.1"/>
    </source>
</evidence>
<dbReference type="AlphaFoldDB" id="A0A834NRC9"/>
<gene>
    <name evidence="2" type="ORF">H0235_011151</name>
</gene>
<protein>
    <submittedName>
        <fullName evidence="2">Uncharacterized protein</fullName>
    </submittedName>
</protein>
<feature type="region of interest" description="Disordered" evidence="1">
    <location>
        <begin position="37"/>
        <end position="109"/>
    </location>
</feature>
<feature type="compositionally biased region" description="Basic and acidic residues" evidence="1">
    <location>
        <begin position="45"/>
        <end position="61"/>
    </location>
</feature>
<comment type="caution">
    <text evidence="2">The sequence shown here is derived from an EMBL/GenBank/DDBJ whole genome shotgun (WGS) entry which is preliminary data.</text>
</comment>
<evidence type="ECO:0000313" key="3">
    <source>
        <dbReference type="Proteomes" id="UP000600918"/>
    </source>
</evidence>
<evidence type="ECO:0000256" key="1">
    <source>
        <dbReference type="SAM" id="MobiDB-lite"/>
    </source>
</evidence>
<feature type="compositionally biased region" description="Gly residues" evidence="1">
    <location>
        <begin position="64"/>
        <end position="103"/>
    </location>
</feature>
<dbReference type="Proteomes" id="UP000600918">
    <property type="component" value="Unassembled WGS sequence"/>
</dbReference>
<name>A0A834NRC9_VESPE</name>
<reference evidence="2" key="1">
    <citation type="journal article" date="2020" name="G3 (Bethesda)">
        <title>High-Quality Assemblies for Three Invasive Social Wasps from the &lt;i&gt;Vespula&lt;/i&gt; Genus.</title>
        <authorList>
            <person name="Harrop T.W.R."/>
            <person name="Guhlin J."/>
            <person name="McLaughlin G.M."/>
            <person name="Permina E."/>
            <person name="Stockwell P."/>
            <person name="Gilligan J."/>
            <person name="Le Lec M.F."/>
            <person name="Gruber M.A.M."/>
            <person name="Quinn O."/>
            <person name="Lovegrove M."/>
            <person name="Duncan E.J."/>
            <person name="Remnant E.J."/>
            <person name="Van Eeckhoven J."/>
            <person name="Graham B."/>
            <person name="Knapp R.A."/>
            <person name="Langford K.W."/>
            <person name="Kronenberg Z."/>
            <person name="Press M.O."/>
            <person name="Eacker S.M."/>
            <person name="Wilson-Rankin E.E."/>
            <person name="Purcell J."/>
            <person name="Lester P.J."/>
            <person name="Dearden P.K."/>
        </authorList>
    </citation>
    <scope>NUCLEOTIDE SEQUENCE</scope>
    <source>
        <strain evidence="2">Volc-1</strain>
    </source>
</reference>
<sequence length="109" mass="10449">MKAKKVGFTRNSCKEDGRDFVNRVTGVGSRVKCHRYPTHPLLVCPRERGEGGGRVEVEDSRNSSGGGGGGGGGDGGGGGGDGGGGGGGGGGGSDSGGGCVDGGRGGRRN</sequence>
<proteinExistence type="predicted"/>
<organism evidence="2 3">
    <name type="scientific">Vespula pensylvanica</name>
    <name type="common">Western yellow jacket</name>
    <name type="synonym">Wasp</name>
    <dbReference type="NCBI Taxonomy" id="30213"/>
    <lineage>
        <taxon>Eukaryota</taxon>
        <taxon>Metazoa</taxon>
        <taxon>Ecdysozoa</taxon>
        <taxon>Arthropoda</taxon>
        <taxon>Hexapoda</taxon>
        <taxon>Insecta</taxon>
        <taxon>Pterygota</taxon>
        <taxon>Neoptera</taxon>
        <taxon>Endopterygota</taxon>
        <taxon>Hymenoptera</taxon>
        <taxon>Apocrita</taxon>
        <taxon>Aculeata</taxon>
        <taxon>Vespoidea</taxon>
        <taxon>Vespidae</taxon>
        <taxon>Vespinae</taxon>
        <taxon>Vespula</taxon>
    </lineage>
</organism>
<accession>A0A834NRC9</accession>
<keyword evidence="3" id="KW-1185">Reference proteome</keyword>
<dbReference type="EMBL" id="JACSDY010000010">
    <property type="protein sequence ID" value="KAF7416620.1"/>
    <property type="molecule type" value="Genomic_DNA"/>
</dbReference>